<gene>
    <name evidence="3" type="ORF">TGAMA5MH_01806</name>
</gene>
<dbReference type="OrthoDB" id="265761at2759"/>
<dbReference type="Pfam" id="PF13279">
    <property type="entry name" value="4HBT_2"/>
    <property type="match status" value="1"/>
</dbReference>
<evidence type="ECO:0008006" key="5">
    <source>
        <dbReference type="Google" id="ProtNLM"/>
    </source>
</evidence>
<keyword evidence="2" id="KW-0472">Membrane</keyword>
<keyword evidence="2" id="KW-1133">Transmembrane helix</keyword>
<reference evidence="3 4" key="1">
    <citation type="submission" date="2017-02" db="EMBL/GenBank/DDBJ databases">
        <title>Genomes of Trichoderma spp. with biocontrol activity.</title>
        <authorList>
            <person name="Gardiner D."/>
            <person name="Kazan K."/>
            <person name="Vos C."/>
            <person name="Harvey P."/>
        </authorList>
    </citation>
    <scope>NUCLEOTIDE SEQUENCE [LARGE SCALE GENOMIC DNA]</scope>
    <source>
        <strain evidence="3 4">A5MH</strain>
    </source>
</reference>
<dbReference type="PANTHER" id="PTHR12475:SF4">
    <property type="entry name" value="PROTEIN THEM6"/>
    <property type="match status" value="1"/>
</dbReference>
<dbReference type="InterPro" id="IPR051490">
    <property type="entry name" value="THEM6_lcsJ_thioesterase"/>
</dbReference>
<proteinExistence type="inferred from homology"/>
<evidence type="ECO:0000313" key="3">
    <source>
        <dbReference type="EMBL" id="PNP46854.1"/>
    </source>
</evidence>
<organism evidence="3 4">
    <name type="scientific">Trichoderma gamsii</name>
    <dbReference type="NCBI Taxonomy" id="398673"/>
    <lineage>
        <taxon>Eukaryota</taxon>
        <taxon>Fungi</taxon>
        <taxon>Dikarya</taxon>
        <taxon>Ascomycota</taxon>
        <taxon>Pezizomycotina</taxon>
        <taxon>Sordariomycetes</taxon>
        <taxon>Hypocreomycetidae</taxon>
        <taxon>Hypocreales</taxon>
        <taxon>Hypocreaceae</taxon>
        <taxon>Trichoderma</taxon>
    </lineage>
</organism>
<dbReference type="AlphaFoldDB" id="A0A2K0TMX1"/>
<dbReference type="InterPro" id="IPR029069">
    <property type="entry name" value="HotDog_dom_sf"/>
</dbReference>
<dbReference type="EMBL" id="MTYH01000014">
    <property type="protein sequence ID" value="PNP46854.1"/>
    <property type="molecule type" value="Genomic_DNA"/>
</dbReference>
<dbReference type="Proteomes" id="UP000236546">
    <property type="component" value="Unassembled WGS sequence"/>
</dbReference>
<evidence type="ECO:0000256" key="1">
    <source>
        <dbReference type="ARBA" id="ARBA00038476"/>
    </source>
</evidence>
<dbReference type="PANTHER" id="PTHR12475">
    <property type="match status" value="1"/>
</dbReference>
<sequence length="298" mass="34190">MDVKSWALDAPTILLTLKANVVPFFYTWYGAALSVFVVFNFKALPFVWTARTYYHLNTAFGNQQKRLVKSTDGSKRKVALVQKKNAGDSIEKHPLFKPDIISTYVPLLEIDMNLHKSNSTFFTDLDISRIKLMGRIIAPAWPMDNMEIEYKGRDGTNKKEKVKGRPALILGATHTSFKRELRPYASYNVESRILGWDSRWIYVGSWFLSKSTSKKKVYATSLSKYIIKKGRITVRPEQFFVECGWIPAQEADHGENEKVADSEAGWSRSEVEAHKEKGMQIVKTWGEANVLMEQEYEE</sequence>
<protein>
    <recommendedName>
        <fullName evidence="5">Capsule polysaccharide biosynthesis protein</fullName>
    </recommendedName>
</protein>
<evidence type="ECO:0000256" key="2">
    <source>
        <dbReference type="SAM" id="Phobius"/>
    </source>
</evidence>
<evidence type="ECO:0000313" key="4">
    <source>
        <dbReference type="Proteomes" id="UP000236546"/>
    </source>
</evidence>
<keyword evidence="2" id="KW-0812">Transmembrane</keyword>
<comment type="caution">
    <text evidence="3">The sequence shown here is derived from an EMBL/GenBank/DDBJ whole genome shotgun (WGS) entry which is preliminary data.</text>
</comment>
<accession>A0A2K0TMX1</accession>
<feature type="transmembrane region" description="Helical" evidence="2">
    <location>
        <begin position="20"/>
        <end position="41"/>
    </location>
</feature>
<comment type="similarity">
    <text evidence="1">Belongs to the lcsJ thioesterase family.</text>
</comment>
<name>A0A2K0TMX1_9HYPO</name>
<dbReference type="SUPFAM" id="SSF54637">
    <property type="entry name" value="Thioesterase/thiol ester dehydrase-isomerase"/>
    <property type="match status" value="1"/>
</dbReference>